<dbReference type="CDD" id="cd06261">
    <property type="entry name" value="TM_PBP2"/>
    <property type="match status" value="1"/>
</dbReference>
<sequence length="297" mass="33536">MKNFRNYSRSDKMYYILTTAFLTLFFIIVLYPCIFVIAASFSSGDAVQAGKVFFWPVDFSLEGYKSVFGTKTVWIGFRNSLFYMVVGTIINVCMTMVSAYCLSRPDVPGTNGIMLLFTFTMFFSGGMIPSYLLVQKLHLLNTMWALIIPGSISVYNLIVARTFIKSSIPIELMEAARMDGCSDFRYFIKIVLPLSKAIIAVLVLFYGVAHWNSFFNAMIYLNKRELFPLTLFLREILMADQIDPSAIQDPELQAQFAKAAGVIKYALIVVSLIPVMVIYPFVQKYFVKGVMIGSVKG</sequence>
<dbReference type="PROSITE" id="PS50928">
    <property type="entry name" value="ABC_TM1"/>
    <property type="match status" value="1"/>
</dbReference>
<dbReference type="KEGG" id="bliq:INP51_05205"/>
<evidence type="ECO:0000313" key="9">
    <source>
        <dbReference type="EMBL" id="QOV20347.1"/>
    </source>
</evidence>
<evidence type="ECO:0000256" key="6">
    <source>
        <dbReference type="ARBA" id="ARBA00023136"/>
    </source>
</evidence>
<evidence type="ECO:0000313" key="10">
    <source>
        <dbReference type="Proteomes" id="UP000593601"/>
    </source>
</evidence>
<feature type="transmembrane region" description="Helical" evidence="7">
    <location>
        <begin position="12"/>
        <end position="41"/>
    </location>
</feature>
<feature type="domain" description="ABC transmembrane type-1" evidence="8">
    <location>
        <begin position="77"/>
        <end position="278"/>
    </location>
</feature>
<evidence type="ECO:0000256" key="4">
    <source>
        <dbReference type="ARBA" id="ARBA00022692"/>
    </source>
</evidence>
<keyword evidence="2 7" id="KW-0813">Transport</keyword>
<accession>A0A7M2RLB3</accession>
<dbReference type="EMBL" id="CP063304">
    <property type="protein sequence ID" value="QOV20347.1"/>
    <property type="molecule type" value="Genomic_DNA"/>
</dbReference>
<protein>
    <submittedName>
        <fullName evidence="9">Carbohydrate ABC transporter permease</fullName>
    </submittedName>
</protein>
<evidence type="ECO:0000256" key="2">
    <source>
        <dbReference type="ARBA" id="ARBA00022448"/>
    </source>
</evidence>
<keyword evidence="5 7" id="KW-1133">Transmembrane helix</keyword>
<dbReference type="AlphaFoldDB" id="A0A7M2RLB3"/>
<evidence type="ECO:0000256" key="7">
    <source>
        <dbReference type="RuleBase" id="RU363032"/>
    </source>
</evidence>
<feature type="transmembrane region" description="Helical" evidence="7">
    <location>
        <begin position="144"/>
        <end position="164"/>
    </location>
</feature>
<dbReference type="PANTHER" id="PTHR43744:SF9">
    <property type="entry name" value="POLYGALACTURONAN_RHAMNOGALACTURONAN TRANSPORT SYSTEM PERMEASE PROTEIN YTCP"/>
    <property type="match status" value="1"/>
</dbReference>
<feature type="transmembrane region" description="Helical" evidence="7">
    <location>
        <begin position="114"/>
        <end position="132"/>
    </location>
</feature>
<keyword evidence="6 7" id="KW-0472">Membrane</keyword>
<feature type="transmembrane region" description="Helical" evidence="7">
    <location>
        <begin position="262"/>
        <end position="282"/>
    </location>
</feature>
<dbReference type="GO" id="GO:0055085">
    <property type="term" value="P:transmembrane transport"/>
    <property type="evidence" value="ECO:0007669"/>
    <property type="project" value="InterPro"/>
</dbReference>
<name>A0A7M2RLB3_9FIRM</name>
<dbReference type="GO" id="GO:0005886">
    <property type="term" value="C:plasma membrane"/>
    <property type="evidence" value="ECO:0007669"/>
    <property type="project" value="UniProtKB-SubCell"/>
</dbReference>
<comment type="similarity">
    <text evidence="7">Belongs to the binding-protein-dependent transport system permease family.</text>
</comment>
<feature type="transmembrane region" description="Helical" evidence="7">
    <location>
        <begin position="184"/>
        <end position="208"/>
    </location>
</feature>
<dbReference type="Pfam" id="PF00528">
    <property type="entry name" value="BPD_transp_1"/>
    <property type="match status" value="1"/>
</dbReference>
<keyword evidence="3" id="KW-1003">Cell membrane</keyword>
<dbReference type="Proteomes" id="UP000593601">
    <property type="component" value="Chromosome"/>
</dbReference>
<organism evidence="9 10">
    <name type="scientific">Blautia liquoris</name>
    <dbReference type="NCBI Taxonomy" id="2779518"/>
    <lineage>
        <taxon>Bacteria</taxon>
        <taxon>Bacillati</taxon>
        <taxon>Bacillota</taxon>
        <taxon>Clostridia</taxon>
        <taxon>Lachnospirales</taxon>
        <taxon>Lachnospiraceae</taxon>
        <taxon>Blautia</taxon>
    </lineage>
</organism>
<dbReference type="InterPro" id="IPR000515">
    <property type="entry name" value="MetI-like"/>
</dbReference>
<dbReference type="InterPro" id="IPR035906">
    <property type="entry name" value="MetI-like_sf"/>
</dbReference>
<dbReference type="SUPFAM" id="SSF161098">
    <property type="entry name" value="MetI-like"/>
    <property type="match status" value="1"/>
</dbReference>
<evidence type="ECO:0000259" key="8">
    <source>
        <dbReference type="PROSITE" id="PS50928"/>
    </source>
</evidence>
<evidence type="ECO:0000256" key="1">
    <source>
        <dbReference type="ARBA" id="ARBA00004651"/>
    </source>
</evidence>
<keyword evidence="10" id="KW-1185">Reference proteome</keyword>
<dbReference type="PANTHER" id="PTHR43744">
    <property type="entry name" value="ABC TRANSPORTER PERMEASE PROTEIN MG189-RELATED-RELATED"/>
    <property type="match status" value="1"/>
</dbReference>
<proteinExistence type="inferred from homology"/>
<evidence type="ECO:0000256" key="5">
    <source>
        <dbReference type="ARBA" id="ARBA00022989"/>
    </source>
</evidence>
<evidence type="ECO:0000256" key="3">
    <source>
        <dbReference type="ARBA" id="ARBA00022475"/>
    </source>
</evidence>
<gene>
    <name evidence="9" type="ORF">INP51_05205</name>
</gene>
<comment type="subcellular location">
    <subcellularLocation>
        <location evidence="1 7">Cell membrane</location>
        <topology evidence="1 7">Multi-pass membrane protein</topology>
    </subcellularLocation>
</comment>
<feature type="transmembrane region" description="Helical" evidence="7">
    <location>
        <begin position="81"/>
        <end position="102"/>
    </location>
</feature>
<keyword evidence="4 7" id="KW-0812">Transmembrane</keyword>
<dbReference type="Gene3D" id="1.10.3720.10">
    <property type="entry name" value="MetI-like"/>
    <property type="match status" value="1"/>
</dbReference>
<reference evidence="9 10" key="1">
    <citation type="submission" date="2020-10" db="EMBL/GenBank/DDBJ databases">
        <title>Blautia liquoris sp.nov., isolated from the mud in a fermentation cellar used for the production of Chinese strong-flavoured liquor.</title>
        <authorList>
            <person name="Lu L."/>
        </authorList>
    </citation>
    <scope>NUCLEOTIDE SEQUENCE [LARGE SCALE GENOMIC DNA]</scope>
    <source>
        <strain evidence="9 10">LZLJ-3</strain>
    </source>
</reference>
<dbReference type="RefSeq" id="WP_193736667.1">
    <property type="nucleotide sequence ID" value="NZ_CP063304.1"/>
</dbReference>